<dbReference type="InterPro" id="IPR000700">
    <property type="entry name" value="PAS-assoc_C"/>
</dbReference>
<dbReference type="NCBIfam" id="TIGR00229">
    <property type="entry name" value="sensory_box"/>
    <property type="match status" value="1"/>
</dbReference>
<dbReference type="InterPro" id="IPR001610">
    <property type="entry name" value="PAC"/>
</dbReference>
<dbReference type="FunFam" id="3.30.70.270:FF:000001">
    <property type="entry name" value="Diguanylate cyclase domain protein"/>
    <property type="match status" value="1"/>
</dbReference>
<dbReference type="SMART" id="SM00091">
    <property type="entry name" value="PAS"/>
    <property type="match status" value="1"/>
</dbReference>
<dbReference type="Gene3D" id="3.30.450.20">
    <property type="entry name" value="PAS domain"/>
    <property type="match status" value="2"/>
</dbReference>
<dbReference type="InterPro" id="IPR000014">
    <property type="entry name" value="PAS"/>
</dbReference>
<dbReference type="InterPro" id="IPR052163">
    <property type="entry name" value="DGC-Regulatory_Protein"/>
</dbReference>
<evidence type="ECO:0000256" key="1">
    <source>
        <dbReference type="ARBA" id="ARBA00001946"/>
    </source>
</evidence>
<name>A0A839IUQ2_9GAMM</name>
<dbReference type="SUPFAM" id="SSF55785">
    <property type="entry name" value="PYP-like sensor domain (PAS domain)"/>
    <property type="match status" value="2"/>
</dbReference>
<dbReference type="PANTHER" id="PTHR46663">
    <property type="entry name" value="DIGUANYLATE CYCLASE DGCT-RELATED"/>
    <property type="match status" value="1"/>
</dbReference>
<dbReference type="CDD" id="cd00130">
    <property type="entry name" value="PAS"/>
    <property type="match status" value="2"/>
</dbReference>
<dbReference type="GO" id="GO:0003824">
    <property type="term" value="F:catalytic activity"/>
    <property type="evidence" value="ECO:0007669"/>
    <property type="project" value="UniProtKB-ARBA"/>
</dbReference>
<keyword evidence="6" id="KW-1185">Reference proteome</keyword>
<evidence type="ECO:0000259" key="4">
    <source>
        <dbReference type="PROSITE" id="PS50887"/>
    </source>
</evidence>
<organism evidence="5 6">
    <name type="scientific">Oceanospirillum sediminis</name>
    <dbReference type="NCBI Taxonomy" id="2760088"/>
    <lineage>
        <taxon>Bacteria</taxon>
        <taxon>Pseudomonadati</taxon>
        <taxon>Pseudomonadota</taxon>
        <taxon>Gammaproteobacteria</taxon>
        <taxon>Oceanospirillales</taxon>
        <taxon>Oceanospirillaceae</taxon>
        <taxon>Oceanospirillum</taxon>
    </lineage>
</organism>
<dbReference type="Proteomes" id="UP000565262">
    <property type="component" value="Unassembled WGS sequence"/>
</dbReference>
<sequence>YCKDRSYRYNFVNRQVCDLFDLPPEQIIGQEDSIFFDVTTCLQLRQNDRLVIEQGEVIEKEESNYVPHLKTIRHYLTVKKPILNEHHQVSGLLGISTDITELKQIQQKLYNSEQHLSTILDNVGAYIFIKDQDCRFLYINKKTEELMGLSCQQVTGRSNFDLFGTETGRQFEKTDRQVFEQEKRISCIETMNHGRSLRYYWTVKVPLKNKDGQVDRYIGMSTDITEQKELEYRIRASNQVLQDKISEISQLKDELHVQATHDALTGLYNRRFLQEHADLAFPEKPRAPASLLVIDVDYFKKINDSLGHSKGDEILQLLARVMRQCCRSNDVVCRYGGEEFLILLPGAEPDIALQKAELIRTQFQQAVRQQIPDIPYDSISAGVAGSPIHGITFTEIYQAADLALYQAKDTGRNRACLARVKDPQPYP</sequence>
<feature type="domain" description="GGDEF" evidence="4">
    <location>
        <begin position="287"/>
        <end position="420"/>
    </location>
</feature>
<dbReference type="SMART" id="SM00086">
    <property type="entry name" value="PAC"/>
    <property type="match status" value="2"/>
</dbReference>
<dbReference type="PROSITE" id="PS50887">
    <property type="entry name" value="GGDEF"/>
    <property type="match status" value="1"/>
</dbReference>
<evidence type="ECO:0000259" key="3">
    <source>
        <dbReference type="PROSITE" id="PS50113"/>
    </source>
</evidence>
<dbReference type="NCBIfam" id="TIGR00254">
    <property type="entry name" value="GGDEF"/>
    <property type="match status" value="1"/>
</dbReference>
<dbReference type="InterPro" id="IPR029787">
    <property type="entry name" value="Nucleotide_cyclase"/>
</dbReference>
<evidence type="ECO:0000313" key="6">
    <source>
        <dbReference type="Proteomes" id="UP000565262"/>
    </source>
</evidence>
<dbReference type="InterPro" id="IPR013656">
    <property type="entry name" value="PAS_4"/>
</dbReference>
<dbReference type="InterPro" id="IPR043128">
    <property type="entry name" value="Rev_trsase/Diguanyl_cyclase"/>
</dbReference>
<dbReference type="PANTHER" id="PTHR46663:SF2">
    <property type="entry name" value="GGDEF DOMAIN-CONTAINING PROTEIN"/>
    <property type="match status" value="1"/>
</dbReference>
<dbReference type="Pfam" id="PF08448">
    <property type="entry name" value="PAS_4"/>
    <property type="match status" value="2"/>
</dbReference>
<evidence type="ECO:0000259" key="2">
    <source>
        <dbReference type="PROSITE" id="PS50112"/>
    </source>
</evidence>
<comment type="cofactor">
    <cofactor evidence="1">
        <name>Mg(2+)</name>
        <dbReference type="ChEBI" id="CHEBI:18420"/>
    </cofactor>
</comment>
<dbReference type="PROSITE" id="PS50113">
    <property type="entry name" value="PAC"/>
    <property type="match status" value="2"/>
</dbReference>
<dbReference type="SMART" id="SM00267">
    <property type="entry name" value="GGDEF"/>
    <property type="match status" value="1"/>
</dbReference>
<proteinExistence type="predicted"/>
<feature type="domain" description="PAC" evidence="3">
    <location>
        <begin position="59"/>
        <end position="111"/>
    </location>
</feature>
<feature type="non-terminal residue" evidence="5">
    <location>
        <position position="1"/>
    </location>
</feature>
<feature type="domain" description="PAC" evidence="3">
    <location>
        <begin position="179"/>
        <end position="236"/>
    </location>
</feature>
<dbReference type="InterPro" id="IPR000160">
    <property type="entry name" value="GGDEF_dom"/>
</dbReference>
<dbReference type="CDD" id="cd01949">
    <property type="entry name" value="GGDEF"/>
    <property type="match status" value="1"/>
</dbReference>
<reference evidence="5 6" key="1">
    <citation type="submission" date="2020-08" db="EMBL/GenBank/DDBJ databases">
        <title>Oceanospirillum sp. nov. isolated from marine sediment.</title>
        <authorList>
            <person name="Ji X."/>
        </authorList>
    </citation>
    <scope>NUCLEOTIDE SEQUENCE [LARGE SCALE GENOMIC DNA]</scope>
    <source>
        <strain evidence="5 6">D5</strain>
    </source>
</reference>
<gene>
    <name evidence="5" type="ORF">H4O21_17480</name>
</gene>
<dbReference type="AlphaFoldDB" id="A0A839IUQ2"/>
<dbReference type="Pfam" id="PF00990">
    <property type="entry name" value="GGDEF"/>
    <property type="match status" value="1"/>
</dbReference>
<dbReference type="PROSITE" id="PS50112">
    <property type="entry name" value="PAS"/>
    <property type="match status" value="1"/>
</dbReference>
<dbReference type="Gene3D" id="3.30.70.270">
    <property type="match status" value="1"/>
</dbReference>
<dbReference type="SUPFAM" id="SSF55073">
    <property type="entry name" value="Nucleotide cyclase"/>
    <property type="match status" value="1"/>
</dbReference>
<evidence type="ECO:0000313" key="5">
    <source>
        <dbReference type="EMBL" id="MBB1488400.1"/>
    </source>
</evidence>
<protein>
    <submittedName>
        <fullName evidence="5">Diguanylate cyclase</fullName>
    </submittedName>
</protein>
<dbReference type="InterPro" id="IPR035965">
    <property type="entry name" value="PAS-like_dom_sf"/>
</dbReference>
<accession>A0A839IUQ2</accession>
<dbReference type="RefSeq" id="WP_182810168.1">
    <property type="nucleotide sequence ID" value="NZ_JACJFM010000027.1"/>
</dbReference>
<feature type="domain" description="PAS" evidence="2">
    <location>
        <begin position="112"/>
        <end position="182"/>
    </location>
</feature>
<comment type="caution">
    <text evidence="5">The sequence shown here is derived from an EMBL/GenBank/DDBJ whole genome shotgun (WGS) entry which is preliminary data.</text>
</comment>
<dbReference type="EMBL" id="JACJFM010000027">
    <property type="protein sequence ID" value="MBB1488400.1"/>
    <property type="molecule type" value="Genomic_DNA"/>
</dbReference>